<reference evidence="5" key="1">
    <citation type="journal article" date="2014" name="Int. J. Syst. Evol. Microbiol.">
        <title>Complete genome sequence of Corynebacterium casei LMG S-19264T (=DSM 44701T), isolated from a smear-ripened cheese.</title>
        <authorList>
            <consortium name="US DOE Joint Genome Institute (JGI-PGF)"/>
            <person name="Walter F."/>
            <person name="Albersmeier A."/>
            <person name="Kalinowski J."/>
            <person name="Ruckert C."/>
        </authorList>
    </citation>
    <scope>NUCLEOTIDE SEQUENCE</scope>
    <source>
        <strain evidence="5">JCM 3086</strain>
    </source>
</reference>
<dbReference type="Gene3D" id="3.40.50.720">
    <property type="entry name" value="NAD(P)-binding Rossmann-like Domain"/>
    <property type="match status" value="1"/>
</dbReference>
<dbReference type="Pfam" id="PF13549">
    <property type="entry name" value="ATP-grasp_5"/>
    <property type="match status" value="1"/>
</dbReference>
<evidence type="ECO:0000256" key="3">
    <source>
        <dbReference type="ARBA" id="ARBA00022840"/>
    </source>
</evidence>
<reference evidence="5" key="2">
    <citation type="submission" date="2020-09" db="EMBL/GenBank/DDBJ databases">
        <authorList>
            <person name="Sun Q."/>
            <person name="Ohkuma M."/>
        </authorList>
    </citation>
    <scope>NUCLEOTIDE SEQUENCE</scope>
    <source>
        <strain evidence="5">JCM 3086</strain>
    </source>
</reference>
<dbReference type="Gene3D" id="3.30.470.20">
    <property type="entry name" value="ATP-grasp fold, B domain"/>
    <property type="match status" value="1"/>
</dbReference>
<dbReference type="SUPFAM" id="SSF51735">
    <property type="entry name" value="NAD(P)-binding Rossmann-fold domains"/>
    <property type="match status" value="1"/>
</dbReference>
<dbReference type="AlphaFoldDB" id="A0A917L557"/>
<dbReference type="GO" id="GO:0016874">
    <property type="term" value="F:ligase activity"/>
    <property type="evidence" value="ECO:0007669"/>
    <property type="project" value="UniProtKB-KW"/>
</dbReference>
<dbReference type="SMART" id="SM00881">
    <property type="entry name" value="CoA_binding"/>
    <property type="match status" value="1"/>
</dbReference>
<evidence type="ECO:0000259" key="4">
    <source>
        <dbReference type="SMART" id="SM00881"/>
    </source>
</evidence>
<keyword evidence="6" id="KW-1185">Reference proteome</keyword>
<gene>
    <name evidence="5" type="primary">bioW</name>
    <name evidence="5" type="ORF">GCM10010121_062650</name>
</gene>
<dbReference type="Pfam" id="PF13607">
    <property type="entry name" value="Succ_CoA_lig"/>
    <property type="match status" value="1"/>
</dbReference>
<comment type="caution">
    <text evidence="5">The sequence shown here is derived from an EMBL/GenBank/DDBJ whole genome shotgun (WGS) entry which is preliminary data.</text>
</comment>
<dbReference type="RefSeq" id="WP_189314643.1">
    <property type="nucleotide sequence ID" value="NZ_BMQA01000027.1"/>
</dbReference>
<dbReference type="PANTHER" id="PTHR43334:SF1">
    <property type="entry name" value="3-HYDROXYPROPIONATE--COA LIGASE [ADP-FORMING]"/>
    <property type="match status" value="1"/>
</dbReference>
<dbReference type="Pfam" id="PF13380">
    <property type="entry name" value="CoA_binding_2"/>
    <property type="match status" value="1"/>
</dbReference>
<dbReference type="GO" id="GO:0005524">
    <property type="term" value="F:ATP binding"/>
    <property type="evidence" value="ECO:0007669"/>
    <property type="project" value="UniProtKB-KW"/>
</dbReference>
<evidence type="ECO:0000313" key="5">
    <source>
        <dbReference type="EMBL" id="GGJ42876.1"/>
    </source>
</evidence>
<dbReference type="SUPFAM" id="SSF52210">
    <property type="entry name" value="Succinyl-CoA synthetase domains"/>
    <property type="match status" value="2"/>
</dbReference>
<dbReference type="InterPro" id="IPR003781">
    <property type="entry name" value="CoA-bd"/>
</dbReference>
<organism evidence="5 6">
    <name type="scientific">Streptomyces brasiliensis</name>
    <dbReference type="NCBI Taxonomy" id="1954"/>
    <lineage>
        <taxon>Bacteria</taxon>
        <taxon>Bacillati</taxon>
        <taxon>Actinomycetota</taxon>
        <taxon>Actinomycetes</taxon>
        <taxon>Kitasatosporales</taxon>
        <taxon>Streptomycetaceae</taxon>
        <taxon>Streptomyces</taxon>
    </lineage>
</organism>
<dbReference type="Gene3D" id="3.40.50.261">
    <property type="entry name" value="Succinyl-CoA synthetase domains"/>
    <property type="match status" value="2"/>
</dbReference>
<dbReference type="InterPro" id="IPR036291">
    <property type="entry name" value="NAD(P)-bd_dom_sf"/>
</dbReference>
<keyword evidence="3" id="KW-0067">ATP-binding</keyword>
<evidence type="ECO:0000256" key="1">
    <source>
        <dbReference type="ARBA" id="ARBA00022598"/>
    </source>
</evidence>
<proteinExistence type="predicted"/>
<dbReference type="Gene3D" id="3.30.1490.20">
    <property type="entry name" value="ATP-grasp fold, A domain"/>
    <property type="match status" value="1"/>
</dbReference>
<accession>A0A917L557</accession>
<dbReference type="SUPFAM" id="SSF56059">
    <property type="entry name" value="Glutathione synthetase ATP-binding domain-like"/>
    <property type="match status" value="1"/>
</dbReference>
<keyword evidence="2" id="KW-0547">Nucleotide-binding</keyword>
<dbReference type="InterPro" id="IPR032875">
    <property type="entry name" value="Succ_CoA_lig_flav_dom"/>
</dbReference>
<name>A0A917L557_9ACTN</name>
<dbReference type="EMBL" id="BMQA01000027">
    <property type="protein sequence ID" value="GGJ42876.1"/>
    <property type="molecule type" value="Genomic_DNA"/>
</dbReference>
<dbReference type="InterPro" id="IPR051538">
    <property type="entry name" value="Acyl-CoA_Synth/Transferase"/>
</dbReference>
<dbReference type="PANTHER" id="PTHR43334">
    <property type="entry name" value="ACETATE--COA LIGASE [ADP-FORMING]"/>
    <property type="match status" value="1"/>
</dbReference>
<evidence type="ECO:0000256" key="2">
    <source>
        <dbReference type="ARBA" id="ARBA00022741"/>
    </source>
</evidence>
<dbReference type="Proteomes" id="UP000657574">
    <property type="component" value="Unassembled WGS sequence"/>
</dbReference>
<dbReference type="InterPro" id="IPR013815">
    <property type="entry name" value="ATP_grasp_subdomain_1"/>
</dbReference>
<feature type="domain" description="CoA-binding" evidence="4">
    <location>
        <begin position="4"/>
        <end position="99"/>
    </location>
</feature>
<evidence type="ECO:0000313" key="6">
    <source>
        <dbReference type="Proteomes" id="UP000657574"/>
    </source>
</evidence>
<dbReference type="InterPro" id="IPR016102">
    <property type="entry name" value="Succinyl-CoA_synth-like"/>
</dbReference>
<sequence>MSTLFDPASVAIVGASDNRAKTTARPLAFLRQSGWDGRLYPINPVRETVLGERAWPSLRELPEVPEHVFVLTGADAALETLEVCAELGVGTVSMLADGFAGTGSKAAARRERLQRIIAGSGTRVLGPSTLGIVNVRRSLFLTANAAFAEQDITPGGIFVASQSGSVIGAIASRGNAMGIGFAGLVSTGSELDLTLGEICSATLDDPSITSYALFLESLQHADHLRAFAAAAAERGKSVLAYKLGRSEAAAQLSVSHSGALAGNELAADLLLRDLGIGRVTSLEALLEGQLLAEAITLPETAVLEPRVAVVSTTGGGGAMVVDCLSLRGAAVVGPSAETAQRLREIGVDPGHGSLVDLTLAGTRYDIMKGTLEVLQSSGEFDVIVAVPGSSARFHPELAVKPIADAAGGATPLAAFVVPEAPDALRQLRAAGVAAFRTPESCADAVIAGFARRRPIMREAAQPAGIAQGLDEVASYELLSAAGVTPAPYAVLAVDEVPDDLPVAGPVVVKAISDELPHKTDAGGVVLGVTDVEGLATAIRTIVDTVAERAGIKITHVLVQSMVSGGIGEVLVGLVRDPDAGPMVVLASGGILAEILGDRSARLAPVTKDLAWEMIRETRSLVALDGYRGRPRGDLDALADAVVAISQVVVTDPSVVEAEVNPLIVQRDGVVAVDAMVRRVVTEGAGR</sequence>
<keyword evidence="1 5" id="KW-0436">Ligase</keyword>
<protein>
    <submittedName>
        <fullName evidence="5">6-carboxyhexanoate--CoA ligase</fullName>
    </submittedName>
</protein>